<sequence length="246" mass="26958">MSESLSRDVGEINATARGGRRKNKPVAGRECNSLSRLWWLCCISGGSSKGDEKLLELRRRAVVETVGRTSRIGHEEEGNRVSSPRMCGLVLVTSRRRHVSAGLAGSCVGNCFAVGCCCPLVILRLLAQVFVHVPHNFVRKVATACKHKLRQSKRSTRACSHSAKEPDNVDTSDYFSAATSVCEGTELEEVVGSRSDLLAPSTAPTAAERCHEREVWLEYFHTVTADFGFQQLPKSSCCSLRRCSSK</sequence>
<dbReference type="PANTHER" id="PTHR33264:SF69">
    <property type="entry name" value="WRKY DOMAIN-CONTAINING PROTEIN"/>
    <property type="match status" value="1"/>
</dbReference>
<feature type="compositionally biased region" description="Basic and acidic residues" evidence="1">
    <location>
        <begin position="1"/>
        <end position="10"/>
    </location>
</feature>
<dbReference type="Proteomes" id="UP001497512">
    <property type="component" value="Chromosome 11"/>
</dbReference>
<evidence type="ECO:0000313" key="3">
    <source>
        <dbReference type="Proteomes" id="UP001497512"/>
    </source>
</evidence>
<organism evidence="2 3">
    <name type="scientific">Sphagnum troendelagicum</name>
    <dbReference type="NCBI Taxonomy" id="128251"/>
    <lineage>
        <taxon>Eukaryota</taxon>
        <taxon>Viridiplantae</taxon>
        <taxon>Streptophyta</taxon>
        <taxon>Embryophyta</taxon>
        <taxon>Bryophyta</taxon>
        <taxon>Sphagnophytina</taxon>
        <taxon>Sphagnopsida</taxon>
        <taxon>Sphagnales</taxon>
        <taxon>Sphagnaceae</taxon>
        <taxon>Sphagnum</taxon>
    </lineage>
</organism>
<proteinExistence type="predicted"/>
<dbReference type="EMBL" id="OZ019903">
    <property type="protein sequence ID" value="CAK9197554.1"/>
    <property type="molecule type" value="Genomic_DNA"/>
</dbReference>
<reference evidence="2" key="1">
    <citation type="submission" date="2024-02" db="EMBL/GenBank/DDBJ databases">
        <authorList>
            <consortium name="ELIXIR-Norway"/>
            <consortium name="Elixir Norway"/>
        </authorList>
    </citation>
    <scope>NUCLEOTIDE SEQUENCE</scope>
</reference>
<name>A0ABP0TJI3_9BRYO</name>
<keyword evidence="3" id="KW-1185">Reference proteome</keyword>
<gene>
    <name evidence="2" type="ORF">CSSPTR1EN2_LOCUS4032</name>
</gene>
<protein>
    <submittedName>
        <fullName evidence="2">Uncharacterized protein</fullName>
    </submittedName>
</protein>
<evidence type="ECO:0000256" key="1">
    <source>
        <dbReference type="SAM" id="MobiDB-lite"/>
    </source>
</evidence>
<dbReference type="PANTHER" id="PTHR33264">
    <property type="entry name" value="EXPRESSED PROTEIN"/>
    <property type="match status" value="1"/>
</dbReference>
<accession>A0ABP0TJI3</accession>
<evidence type="ECO:0000313" key="2">
    <source>
        <dbReference type="EMBL" id="CAK9197554.1"/>
    </source>
</evidence>
<feature type="region of interest" description="Disordered" evidence="1">
    <location>
        <begin position="1"/>
        <end position="27"/>
    </location>
</feature>